<dbReference type="InterPro" id="IPR000674">
    <property type="entry name" value="Ald_Oxase/Xan_DH_a/b"/>
</dbReference>
<evidence type="ECO:0000259" key="1">
    <source>
        <dbReference type="SMART" id="SM01008"/>
    </source>
</evidence>
<dbReference type="RefSeq" id="WP_289505152.1">
    <property type="nucleotide sequence ID" value="NZ_CP116805.1"/>
</dbReference>
<evidence type="ECO:0000313" key="3">
    <source>
        <dbReference type="Proteomes" id="UP001217500"/>
    </source>
</evidence>
<dbReference type="PIRSF" id="PIRSF036389">
    <property type="entry name" value="IOR_B"/>
    <property type="match status" value="1"/>
</dbReference>
<dbReference type="PROSITE" id="PS51318">
    <property type="entry name" value="TAT"/>
    <property type="match status" value="1"/>
</dbReference>
<feature type="domain" description="Aldehyde oxidase/xanthine dehydrogenase a/b hammerhead" evidence="1">
    <location>
        <begin position="211"/>
        <end position="300"/>
    </location>
</feature>
<sequence length="752" mass="80416">MGIIERISTTEASRRAVLRGLGITGGLVLAAPLAGGSLQAVLAGADKPLSPSAYLVIQPDGTVHIFIHRVEMGQGSRTGLPQIVADELDADWERLVFEPAYGDTKFGDQNTDGSTSIRKFYDAFREAGATARMLLEAAAAKKWGVAAADVKTEKHRIINKKSGASGDFGEFVGLAADLPMPDPKTLVYKTKSARRYIGKPVRNIYMDAFQRGTSIFGQDVRRDGMLFAVTARPPVVGGTVKSYDEAAAKAVPGVVALVELPALEAPWVFKPKGGIAVVATSTWAAMKGRDALNIQFEAGANGSYNTTDYEAGLWKSVDAPTNVRRKRGDAAAGLKDAAKVMTGDYFVPHLHHAPMEPPAATAEWVDGKLHIWTSCQDPQSVQNTVAPFVGEKPEDIRATATLLGGAFGRKSKPDFAVEAALCAKAVGKPVKMVWTREDDVRNSFYHTISAQRVSVGLDAKGKATAWRHVAAYPSISATFNPAAKEPSSGEMGLGLTDLPFDLPNLSVETGEAEAHVRIGWMRSVTNIQQAFAIGSMVDEVAVATGKRTDKVWHDLIGGDRQIDPSKDGAEYGNYGETLERHPIDTKRLKTVLDKVVKMSGYGKKLPKGRGMGISVHRSFVSYVACAIEVSVTDGLAKAEKVWIAIDCGTAVNPDRVKAQMEGAVIFGLSIAQHGEITAENGAIVQGNFDDYPVLRIDEAPREFHVEIIPSDAVPGGVGEPGVPPVAPAFTNAIFAATGKRIRRLPLKDQLNA</sequence>
<dbReference type="InterPro" id="IPR006311">
    <property type="entry name" value="TAT_signal"/>
</dbReference>
<accession>A0AAF0BN21</accession>
<dbReference type="Gene3D" id="3.90.1170.50">
    <property type="entry name" value="Aldehyde oxidase/xanthine dehydrogenase, a/b hammerhead"/>
    <property type="match status" value="1"/>
</dbReference>
<protein>
    <submittedName>
        <fullName evidence="2">Molybdopterin-dependent oxidoreductase</fullName>
    </submittedName>
</protein>
<dbReference type="Pfam" id="PF20256">
    <property type="entry name" value="MoCoBD_2"/>
    <property type="match status" value="2"/>
</dbReference>
<gene>
    <name evidence="2" type="ORF">PH603_06210</name>
</gene>
<name>A0AAF0BN21_9PROT</name>
<dbReference type="InterPro" id="IPR008274">
    <property type="entry name" value="AldOxase/xan_DH_MoCoBD1"/>
</dbReference>
<dbReference type="InterPro" id="IPR052516">
    <property type="entry name" value="N-heterocyclic_Hydroxylase"/>
</dbReference>
<dbReference type="InterPro" id="IPR012368">
    <property type="entry name" value="OxRdtase_Mopterin-bd_su_IorB"/>
</dbReference>
<dbReference type="KEGG" id="gso:PH603_06210"/>
<dbReference type="EMBL" id="CP116805">
    <property type="protein sequence ID" value="WCL55351.1"/>
    <property type="molecule type" value="Genomic_DNA"/>
</dbReference>
<dbReference type="Proteomes" id="UP001217500">
    <property type="component" value="Chromosome"/>
</dbReference>
<organism evidence="2 3">
    <name type="scientific">Gimibacter soli</name>
    <dbReference type="NCBI Taxonomy" id="3024400"/>
    <lineage>
        <taxon>Bacteria</taxon>
        <taxon>Pseudomonadati</taxon>
        <taxon>Pseudomonadota</taxon>
        <taxon>Alphaproteobacteria</taxon>
        <taxon>Kordiimonadales</taxon>
        <taxon>Temperatibacteraceae</taxon>
        <taxon>Gimibacter</taxon>
    </lineage>
</organism>
<evidence type="ECO:0000313" key="2">
    <source>
        <dbReference type="EMBL" id="WCL55351.1"/>
    </source>
</evidence>
<dbReference type="SMART" id="SM01008">
    <property type="entry name" value="Ald_Xan_dh_C"/>
    <property type="match status" value="1"/>
</dbReference>
<dbReference type="GO" id="GO:0016491">
    <property type="term" value="F:oxidoreductase activity"/>
    <property type="evidence" value="ECO:0007669"/>
    <property type="project" value="InterPro"/>
</dbReference>
<reference evidence="2" key="1">
    <citation type="submission" date="2023-01" db="EMBL/GenBank/DDBJ databases">
        <title>The genome sequence of Kordiimonadaceae bacterium 6D33.</title>
        <authorList>
            <person name="Liu Y."/>
        </authorList>
    </citation>
    <scope>NUCLEOTIDE SEQUENCE</scope>
    <source>
        <strain evidence="2">6D33</strain>
    </source>
</reference>
<dbReference type="AlphaFoldDB" id="A0AAF0BN21"/>
<dbReference type="PANTHER" id="PTHR47495:SF3">
    <property type="entry name" value="BLR6219 PROTEIN"/>
    <property type="match status" value="1"/>
</dbReference>
<proteinExistence type="predicted"/>
<dbReference type="Pfam" id="PF02738">
    <property type="entry name" value="MoCoBD_1"/>
    <property type="match status" value="1"/>
</dbReference>
<keyword evidence="3" id="KW-1185">Reference proteome</keyword>
<dbReference type="Gene3D" id="3.30.365.10">
    <property type="entry name" value="Aldehyde oxidase/xanthine dehydrogenase, molybdopterin binding domain"/>
    <property type="match status" value="4"/>
</dbReference>
<dbReference type="PANTHER" id="PTHR47495">
    <property type="entry name" value="ALDEHYDE DEHYDROGENASE"/>
    <property type="match status" value="1"/>
</dbReference>
<dbReference type="InterPro" id="IPR037165">
    <property type="entry name" value="AldOxase/xan_DH_Mopterin-bd_sf"/>
</dbReference>
<dbReference type="InterPro" id="IPR046867">
    <property type="entry name" value="AldOxase/xan_DH_MoCoBD2"/>
</dbReference>
<dbReference type="SUPFAM" id="SSF56003">
    <property type="entry name" value="Molybdenum cofactor-binding domain"/>
    <property type="match status" value="2"/>
</dbReference>